<evidence type="ECO:0000313" key="8">
    <source>
        <dbReference type="Proteomes" id="UP000050827"/>
    </source>
</evidence>
<dbReference type="PROSITE" id="PS50850">
    <property type="entry name" value="MFS"/>
    <property type="match status" value="1"/>
</dbReference>
<feature type="domain" description="Major facilitator superfamily (MFS) profile" evidence="6">
    <location>
        <begin position="12"/>
        <end position="388"/>
    </location>
</feature>
<keyword evidence="3 5" id="KW-1133">Transmembrane helix</keyword>
<name>A0A0N8WGI4_9FLAO</name>
<feature type="transmembrane region" description="Helical" evidence="5">
    <location>
        <begin position="206"/>
        <end position="233"/>
    </location>
</feature>
<dbReference type="InterPro" id="IPR036259">
    <property type="entry name" value="MFS_trans_sf"/>
</dbReference>
<keyword evidence="8" id="KW-1185">Reference proteome</keyword>
<feature type="transmembrane region" description="Helical" evidence="5">
    <location>
        <begin position="77"/>
        <end position="95"/>
    </location>
</feature>
<evidence type="ECO:0000313" key="7">
    <source>
        <dbReference type="EMBL" id="KQC31587.1"/>
    </source>
</evidence>
<organism evidence="7 8">
    <name type="scientific">Flagellimonas eckloniae</name>
    <dbReference type="NCBI Taxonomy" id="346185"/>
    <lineage>
        <taxon>Bacteria</taxon>
        <taxon>Pseudomonadati</taxon>
        <taxon>Bacteroidota</taxon>
        <taxon>Flavobacteriia</taxon>
        <taxon>Flavobacteriales</taxon>
        <taxon>Flavobacteriaceae</taxon>
        <taxon>Flagellimonas</taxon>
    </lineage>
</organism>
<dbReference type="PATRIC" id="fig|1547436.3.peg.744"/>
<feature type="transmembrane region" description="Helical" evidence="5">
    <location>
        <begin position="163"/>
        <end position="185"/>
    </location>
</feature>
<gene>
    <name evidence="7" type="ORF">AAY42_03550</name>
</gene>
<evidence type="ECO:0000256" key="2">
    <source>
        <dbReference type="ARBA" id="ARBA00022692"/>
    </source>
</evidence>
<evidence type="ECO:0000256" key="3">
    <source>
        <dbReference type="ARBA" id="ARBA00022989"/>
    </source>
</evidence>
<keyword evidence="4 5" id="KW-0472">Membrane</keyword>
<evidence type="ECO:0000256" key="1">
    <source>
        <dbReference type="ARBA" id="ARBA00004141"/>
    </source>
</evidence>
<dbReference type="Proteomes" id="UP000050827">
    <property type="component" value="Unassembled WGS sequence"/>
</dbReference>
<dbReference type="InterPro" id="IPR052714">
    <property type="entry name" value="MFS_Exporter"/>
</dbReference>
<comment type="subcellular location">
    <subcellularLocation>
        <location evidence="1">Membrane</location>
        <topology evidence="1">Multi-pass membrane protein</topology>
    </subcellularLocation>
</comment>
<dbReference type="OrthoDB" id="9800416at2"/>
<dbReference type="GO" id="GO:0022857">
    <property type="term" value="F:transmembrane transporter activity"/>
    <property type="evidence" value="ECO:0007669"/>
    <property type="project" value="InterPro"/>
</dbReference>
<dbReference type="STRING" id="346185.AAY42_03550"/>
<dbReference type="PANTHER" id="PTHR23531">
    <property type="entry name" value="QUINOLENE RESISTANCE PROTEIN NORA"/>
    <property type="match status" value="1"/>
</dbReference>
<reference evidence="7 8" key="1">
    <citation type="submission" date="2015-04" db="EMBL/GenBank/DDBJ databases">
        <title>Complete genome of flavobacterium.</title>
        <authorList>
            <person name="Kwon Y.M."/>
            <person name="Kim S.-J."/>
        </authorList>
    </citation>
    <scope>NUCLEOTIDE SEQUENCE [LARGE SCALE GENOMIC DNA]</scope>
    <source>
        <strain evidence="7 8">DK169</strain>
    </source>
</reference>
<dbReference type="RefSeq" id="WP_055397707.1">
    <property type="nucleotide sequence ID" value="NZ_LCTZ01000002.1"/>
</dbReference>
<evidence type="ECO:0000256" key="4">
    <source>
        <dbReference type="ARBA" id="ARBA00023136"/>
    </source>
</evidence>
<dbReference type="PRINTS" id="PR01035">
    <property type="entry name" value="TCRTETA"/>
</dbReference>
<feature type="transmembrane region" description="Helical" evidence="5">
    <location>
        <begin position="43"/>
        <end position="65"/>
    </location>
</feature>
<dbReference type="InterPro" id="IPR001958">
    <property type="entry name" value="Tet-R_TetA/multi-R_MdtG-like"/>
</dbReference>
<dbReference type="CDD" id="cd17489">
    <property type="entry name" value="MFS_YfcJ_like"/>
    <property type="match status" value="1"/>
</dbReference>
<accession>A0A0N8WGI4</accession>
<evidence type="ECO:0000256" key="5">
    <source>
        <dbReference type="SAM" id="Phobius"/>
    </source>
</evidence>
<dbReference type="Pfam" id="PF07690">
    <property type="entry name" value="MFS_1"/>
    <property type="match status" value="2"/>
</dbReference>
<protein>
    <submittedName>
        <fullName evidence="7">MFS transporter</fullName>
    </submittedName>
</protein>
<feature type="transmembrane region" description="Helical" evidence="5">
    <location>
        <begin position="12"/>
        <end position="31"/>
    </location>
</feature>
<dbReference type="InterPro" id="IPR011701">
    <property type="entry name" value="MFS"/>
</dbReference>
<sequence>MQPKKNGIYTPKFVLICLSSLFFSASYNMLIPELPSYLSSLGGAKYIGLIIALFTLTAGVSRPFSGKLTDTVGRKPVMLFGAMVCLVCGLFYPVLTTVYGFLLLRLFHGFSTGFTPTAASTFVSDVVPKERLGEAMGIQGIAFSTGLALGPALGSYIKLYFSYSVLFYSSSIVAFLALVLILNLKETLPKKERFRLGILKISKNDIIAFEALPPAIITFLAYVGFGVILTLIPDWTAAVGFVNKGVFFIVFTVSSLLVRFMAGRFSDRYGREKVIVVGLVLLLIALSVIGYVNTKSGLLIGASIYGLAMGIMSPAINAWTIDLSRPKQKGKAMATMYIALETSIGLGALCSGWYYQEAIQRIPVIMYSCAGLALLGVGYILLLKRNNIAKY</sequence>
<feature type="transmembrane region" description="Helical" evidence="5">
    <location>
        <begin position="332"/>
        <end position="355"/>
    </location>
</feature>
<feature type="transmembrane region" description="Helical" evidence="5">
    <location>
        <begin position="274"/>
        <end position="292"/>
    </location>
</feature>
<dbReference type="PANTHER" id="PTHR23531:SF1">
    <property type="entry name" value="QUINOLENE RESISTANCE PROTEIN NORA"/>
    <property type="match status" value="1"/>
</dbReference>
<dbReference type="Gene3D" id="1.20.1250.20">
    <property type="entry name" value="MFS general substrate transporter like domains"/>
    <property type="match status" value="2"/>
</dbReference>
<evidence type="ECO:0000259" key="6">
    <source>
        <dbReference type="PROSITE" id="PS50850"/>
    </source>
</evidence>
<feature type="transmembrane region" description="Helical" evidence="5">
    <location>
        <begin position="298"/>
        <end position="320"/>
    </location>
</feature>
<keyword evidence="2 5" id="KW-0812">Transmembrane</keyword>
<dbReference type="GO" id="GO:0016020">
    <property type="term" value="C:membrane"/>
    <property type="evidence" value="ECO:0007669"/>
    <property type="project" value="UniProtKB-SubCell"/>
</dbReference>
<feature type="transmembrane region" description="Helical" evidence="5">
    <location>
        <begin position="361"/>
        <end position="382"/>
    </location>
</feature>
<dbReference type="SUPFAM" id="SSF103473">
    <property type="entry name" value="MFS general substrate transporter"/>
    <property type="match status" value="1"/>
</dbReference>
<dbReference type="EMBL" id="LCTZ01000002">
    <property type="protein sequence ID" value="KQC31587.1"/>
    <property type="molecule type" value="Genomic_DNA"/>
</dbReference>
<dbReference type="AlphaFoldDB" id="A0A0N8WGI4"/>
<dbReference type="InterPro" id="IPR020846">
    <property type="entry name" value="MFS_dom"/>
</dbReference>
<feature type="transmembrane region" description="Helical" evidence="5">
    <location>
        <begin position="245"/>
        <end position="262"/>
    </location>
</feature>
<comment type="caution">
    <text evidence="7">The sequence shown here is derived from an EMBL/GenBank/DDBJ whole genome shotgun (WGS) entry which is preliminary data.</text>
</comment>
<proteinExistence type="predicted"/>